<dbReference type="InterPro" id="IPR013735">
    <property type="entry name" value="TF_NusA_N"/>
</dbReference>
<keyword evidence="1 7" id="KW-0806">Transcription termination</keyword>
<feature type="domain" description="K Homology" evidence="10">
    <location>
        <begin position="425"/>
        <end position="494"/>
    </location>
</feature>
<dbReference type="SUPFAM" id="SSF54814">
    <property type="entry name" value="Prokaryotic type KH domain (KH-domain type II)"/>
    <property type="match status" value="2"/>
</dbReference>
<dbReference type="FunFam" id="3.30.300.20:FF:000005">
    <property type="entry name" value="Transcription termination/antitermination protein NusA"/>
    <property type="match status" value="1"/>
</dbReference>
<dbReference type="InterPro" id="IPR058582">
    <property type="entry name" value="KH_NusA_2nd"/>
</dbReference>
<proteinExistence type="inferred from homology"/>
<dbReference type="GO" id="GO:0006353">
    <property type="term" value="P:DNA-templated transcription termination"/>
    <property type="evidence" value="ECO:0007669"/>
    <property type="project" value="UniProtKB-UniRule"/>
</dbReference>
<gene>
    <name evidence="7" type="primary">nusA</name>
    <name evidence="11" type="ORF">A3H66_01315</name>
</gene>
<evidence type="ECO:0000259" key="10">
    <source>
        <dbReference type="SMART" id="SM00322"/>
    </source>
</evidence>
<feature type="compositionally biased region" description="Basic and acidic residues" evidence="8">
    <location>
        <begin position="139"/>
        <end position="154"/>
    </location>
</feature>
<feature type="region of interest" description="Disordered" evidence="8">
    <location>
        <begin position="75"/>
        <end position="104"/>
    </location>
</feature>
<dbReference type="InterPro" id="IPR004087">
    <property type="entry name" value="KH_dom"/>
</dbReference>
<name>A0A1F5SAL3_9BACT</name>
<dbReference type="Pfam" id="PF26594">
    <property type="entry name" value="KH_NusA_2nd"/>
    <property type="match status" value="1"/>
</dbReference>
<dbReference type="Pfam" id="PF13184">
    <property type="entry name" value="KH_NusA_1st"/>
    <property type="match status" value="1"/>
</dbReference>
<dbReference type="InterPro" id="IPR015946">
    <property type="entry name" value="KH_dom-like_a/b"/>
</dbReference>
<feature type="compositionally biased region" description="Basic and acidic residues" evidence="8">
    <location>
        <begin position="526"/>
        <end position="540"/>
    </location>
</feature>
<dbReference type="HAMAP" id="MF_00945_B">
    <property type="entry name" value="NusA_B"/>
    <property type="match status" value="1"/>
</dbReference>
<comment type="similarity">
    <text evidence="7">Belongs to the NusA family.</text>
</comment>
<evidence type="ECO:0000256" key="3">
    <source>
        <dbReference type="ARBA" id="ARBA00022814"/>
    </source>
</evidence>
<dbReference type="InterPro" id="IPR010213">
    <property type="entry name" value="TF_NusA"/>
</dbReference>
<feature type="region of interest" description="Disordered" evidence="8">
    <location>
        <begin position="467"/>
        <end position="552"/>
    </location>
</feature>
<evidence type="ECO:0000256" key="1">
    <source>
        <dbReference type="ARBA" id="ARBA00022472"/>
    </source>
</evidence>
<comment type="subunit">
    <text evidence="7">Monomer. Binds directly to the core enzyme of the DNA-dependent RNA polymerase and to nascent RNA.</text>
</comment>
<keyword evidence="2 7" id="KW-0963">Cytoplasm</keyword>
<dbReference type="AlphaFoldDB" id="A0A1F5SAL3"/>
<feature type="compositionally biased region" description="Low complexity" evidence="8">
    <location>
        <begin position="158"/>
        <end position="169"/>
    </location>
</feature>
<evidence type="ECO:0000256" key="8">
    <source>
        <dbReference type="SAM" id="MobiDB-lite"/>
    </source>
</evidence>
<dbReference type="InterPro" id="IPR012340">
    <property type="entry name" value="NA-bd_OB-fold"/>
</dbReference>
<dbReference type="CDD" id="cd02134">
    <property type="entry name" value="KH-II_NusA_rpt1"/>
    <property type="match status" value="1"/>
</dbReference>
<dbReference type="NCBIfam" id="TIGR01953">
    <property type="entry name" value="NusA"/>
    <property type="match status" value="1"/>
</dbReference>
<sequence length="552" mass="60652">MSDITNAIKQICEEKNLSYKAVLETIESALAAAYRKDFGEKNQNIKVEFDPETAKSKVFDVKTVVDDMPEEEIVESEKLKVKSEAETKEEKKSGDDEVKKAESDVVAGVERKKLSALGGEVRSKKEKKKEADAAISSKAEAEKEKEEGGEKKAENTNLTPLETSPSPLLRKGGHRVSPAAAFEAGQEEEVRKFNPKTELQIKDAKLIKKTAKVGDIIKTKLPVPSGYGRMAAQTAKQVIIQKLREAEREMIFSEFKNKEHEVVAGVVQRREGRIVLVDLGKAVGVLPAEEQIMGERYRLGDRLKVYVKYVGVTPRGPEILLSRTSEEILRKVFYLEIPEISNGLVEIKAVAREAGKRSKVAVAATGENVDPIGSCVGQRGSRIQTIISELGGEKIDIIEYDEDIAKFIAHALAPARVLTVELNQAEKRAVVKVVEDQLSLAIGREGQNVRLAAMLTGWKLDIVGEKAEKESKQTADGGKRNENKAEEAAAKIDIEKPAPEAEAKKNEKIETEVVPANAFAPASTDRPAEVKTEPAAEKPKKEKKSKKKEKTG</sequence>
<keyword evidence="6 7" id="KW-0804">Transcription</keyword>
<keyword evidence="5 7" id="KW-0805">Transcription regulation</keyword>
<evidence type="ECO:0000256" key="5">
    <source>
        <dbReference type="ARBA" id="ARBA00023015"/>
    </source>
</evidence>
<dbReference type="SMART" id="SM00316">
    <property type="entry name" value="S1"/>
    <property type="match status" value="1"/>
</dbReference>
<dbReference type="CDD" id="cd22529">
    <property type="entry name" value="KH-II_NusA_rpt2"/>
    <property type="match status" value="1"/>
</dbReference>
<dbReference type="GO" id="GO:0003700">
    <property type="term" value="F:DNA-binding transcription factor activity"/>
    <property type="evidence" value="ECO:0007669"/>
    <property type="project" value="InterPro"/>
</dbReference>
<dbReference type="InterPro" id="IPR009019">
    <property type="entry name" value="KH_sf_prok-type"/>
</dbReference>
<organism evidence="11 12">
    <name type="scientific">Candidatus Falkowbacteria bacterium RIFCSPLOWO2_02_FULL_45_21</name>
    <dbReference type="NCBI Taxonomy" id="1797989"/>
    <lineage>
        <taxon>Bacteria</taxon>
        <taxon>Candidatus Falkowiibacteriota</taxon>
    </lineage>
</organism>
<evidence type="ECO:0000256" key="2">
    <source>
        <dbReference type="ARBA" id="ARBA00022490"/>
    </source>
</evidence>
<dbReference type="Pfam" id="PF08529">
    <property type="entry name" value="NusA_N"/>
    <property type="match status" value="2"/>
</dbReference>
<dbReference type="GO" id="GO:0031564">
    <property type="term" value="P:transcription antitermination"/>
    <property type="evidence" value="ECO:0007669"/>
    <property type="project" value="UniProtKB-UniRule"/>
</dbReference>
<dbReference type="CDD" id="cd04455">
    <property type="entry name" value="S1_NusA"/>
    <property type="match status" value="1"/>
</dbReference>
<keyword evidence="4 7" id="KW-0694">RNA-binding</keyword>
<evidence type="ECO:0000256" key="6">
    <source>
        <dbReference type="ARBA" id="ARBA00023163"/>
    </source>
</evidence>
<evidence type="ECO:0000256" key="4">
    <source>
        <dbReference type="ARBA" id="ARBA00022884"/>
    </source>
</evidence>
<dbReference type="SMART" id="SM00322">
    <property type="entry name" value="KH"/>
    <property type="match status" value="2"/>
</dbReference>
<evidence type="ECO:0000313" key="12">
    <source>
        <dbReference type="Proteomes" id="UP000178783"/>
    </source>
</evidence>
<evidence type="ECO:0000259" key="9">
    <source>
        <dbReference type="SMART" id="SM00316"/>
    </source>
</evidence>
<protein>
    <recommendedName>
        <fullName evidence="7">Transcription termination/antitermination protein NusA</fullName>
    </recommendedName>
</protein>
<dbReference type="Gene3D" id="2.40.50.140">
    <property type="entry name" value="Nucleic acid-binding proteins"/>
    <property type="match status" value="1"/>
</dbReference>
<dbReference type="InterPro" id="IPR030842">
    <property type="entry name" value="TF_NusA_bacterial"/>
</dbReference>
<dbReference type="SUPFAM" id="SSF50249">
    <property type="entry name" value="Nucleic acid-binding proteins"/>
    <property type="match status" value="1"/>
</dbReference>
<feature type="compositionally biased region" description="Basic and acidic residues" evidence="8">
    <location>
        <begin position="467"/>
        <end position="511"/>
    </location>
</feature>
<feature type="region of interest" description="Disordered" evidence="8">
    <location>
        <begin position="119"/>
        <end position="173"/>
    </location>
</feature>
<evidence type="ECO:0000256" key="7">
    <source>
        <dbReference type="HAMAP-Rule" id="MF_00945"/>
    </source>
</evidence>
<comment type="function">
    <text evidence="7">Participates in both transcription termination and antitermination.</text>
</comment>
<feature type="compositionally biased region" description="Basic residues" evidence="8">
    <location>
        <begin position="541"/>
        <end position="552"/>
    </location>
</feature>
<dbReference type="STRING" id="1797989.A3H66_01315"/>
<comment type="caution">
    <text evidence="11">The sequence shown here is derived from an EMBL/GenBank/DDBJ whole genome shotgun (WGS) entry which is preliminary data.</text>
</comment>
<dbReference type="Gene3D" id="3.30.1480.10">
    <property type="entry name" value="NusA, N-terminal domain"/>
    <property type="match status" value="2"/>
</dbReference>
<evidence type="ECO:0000313" key="11">
    <source>
        <dbReference type="EMBL" id="OGF23758.1"/>
    </source>
</evidence>
<dbReference type="EMBL" id="MFFW01000052">
    <property type="protein sequence ID" value="OGF23758.1"/>
    <property type="molecule type" value="Genomic_DNA"/>
</dbReference>
<feature type="domain" description="K Homology" evidence="10">
    <location>
        <begin position="354"/>
        <end position="416"/>
    </location>
</feature>
<reference evidence="11 12" key="1">
    <citation type="journal article" date="2016" name="Nat. Commun.">
        <title>Thousands of microbial genomes shed light on interconnected biogeochemical processes in an aquifer system.</title>
        <authorList>
            <person name="Anantharaman K."/>
            <person name="Brown C.T."/>
            <person name="Hug L.A."/>
            <person name="Sharon I."/>
            <person name="Castelle C.J."/>
            <person name="Probst A.J."/>
            <person name="Thomas B.C."/>
            <person name="Singh A."/>
            <person name="Wilkins M.J."/>
            <person name="Karaoz U."/>
            <person name="Brodie E.L."/>
            <person name="Williams K.H."/>
            <person name="Hubbard S.S."/>
            <person name="Banfield J.F."/>
        </authorList>
    </citation>
    <scope>NUCLEOTIDE SEQUENCE [LARGE SCALE GENOMIC DNA]</scope>
</reference>
<dbReference type="FunFam" id="3.30.300.20:FF:000002">
    <property type="entry name" value="Transcription termination/antitermination protein NusA"/>
    <property type="match status" value="1"/>
</dbReference>
<keyword evidence="3 7" id="KW-0889">Transcription antitermination</keyword>
<dbReference type="GO" id="GO:0003723">
    <property type="term" value="F:RNA binding"/>
    <property type="evidence" value="ECO:0007669"/>
    <property type="project" value="UniProtKB-UniRule"/>
</dbReference>
<accession>A0A1F5SAL3</accession>
<dbReference type="PROSITE" id="PS50084">
    <property type="entry name" value="KH_TYPE_1"/>
    <property type="match status" value="1"/>
</dbReference>
<dbReference type="PANTHER" id="PTHR22648">
    <property type="entry name" value="TRANSCRIPTION TERMINATION FACTOR NUSA"/>
    <property type="match status" value="1"/>
</dbReference>
<dbReference type="InterPro" id="IPR025249">
    <property type="entry name" value="TF_NusA_KH_1st"/>
</dbReference>
<dbReference type="GO" id="GO:0005829">
    <property type="term" value="C:cytosol"/>
    <property type="evidence" value="ECO:0007669"/>
    <property type="project" value="TreeGrafter"/>
</dbReference>
<feature type="domain" description="S1 motif" evidence="9">
    <location>
        <begin position="258"/>
        <end position="324"/>
    </location>
</feature>
<dbReference type="InterPro" id="IPR036555">
    <property type="entry name" value="NusA_N_sf"/>
</dbReference>
<dbReference type="PANTHER" id="PTHR22648:SF0">
    <property type="entry name" value="TRANSCRIPTION TERMINATION_ANTITERMINATION PROTEIN NUSA"/>
    <property type="match status" value="1"/>
</dbReference>
<comment type="subcellular location">
    <subcellularLocation>
        <location evidence="7">Cytoplasm</location>
    </subcellularLocation>
</comment>
<dbReference type="SUPFAM" id="SSF69705">
    <property type="entry name" value="Transcription factor NusA, N-terminal domain"/>
    <property type="match status" value="1"/>
</dbReference>
<dbReference type="InterPro" id="IPR003029">
    <property type="entry name" value="S1_domain"/>
</dbReference>
<dbReference type="Gene3D" id="3.30.300.20">
    <property type="match status" value="2"/>
</dbReference>
<dbReference type="Proteomes" id="UP000178783">
    <property type="component" value="Unassembled WGS sequence"/>
</dbReference>